<dbReference type="InterPro" id="IPR027417">
    <property type="entry name" value="P-loop_NTPase"/>
</dbReference>
<dbReference type="SMART" id="SM00382">
    <property type="entry name" value="AAA"/>
    <property type="match status" value="1"/>
</dbReference>
<evidence type="ECO:0000256" key="1">
    <source>
        <dbReference type="ARBA" id="ARBA00022741"/>
    </source>
</evidence>
<gene>
    <name evidence="4" type="ORF">JFN90_06180</name>
</gene>
<reference evidence="4 5" key="1">
    <citation type="submission" date="2020-12" db="EMBL/GenBank/DDBJ databases">
        <title>Geomonas sp. Red259, isolated from paddy soil.</title>
        <authorList>
            <person name="Xu Z."/>
            <person name="Zhang Z."/>
            <person name="Masuda Y."/>
            <person name="Itoh H."/>
            <person name="Senoo K."/>
        </authorList>
    </citation>
    <scope>NUCLEOTIDE SEQUENCE [LARGE SCALE GENOMIC DNA]</scope>
    <source>
        <strain evidence="4 5">Red259</strain>
    </source>
</reference>
<keyword evidence="2" id="KW-0067">ATP-binding</keyword>
<dbReference type="SUPFAM" id="SSF52540">
    <property type="entry name" value="P-loop containing nucleoside triphosphate hydrolases"/>
    <property type="match status" value="1"/>
</dbReference>
<name>A0ABS0YP26_9BACT</name>
<dbReference type="PANTHER" id="PTHR23077">
    <property type="entry name" value="AAA-FAMILY ATPASE"/>
    <property type="match status" value="1"/>
</dbReference>
<dbReference type="InterPro" id="IPR003593">
    <property type="entry name" value="AAA+_ATPase"/>
</dbReference>
<evidence type="ECO:0000313" key="4">
    <source>
        <dbReference type="EMBL" id="MBJ6799722.1"/>
    </source>
</evidence>
<keyword evidence="1" id="KW-0547">Nucleotide-binding</keyword>
<evidence type="ECO:0000256" key="2">
    <source>
        <dbReference type="ARBA" id="ARBA00022840"/>
    </source>
</evidence>
<dbReference type="RefSeq" id="WP_199394224.1">
    <property type="nucleotide sequence ID" value="NZ_JAEMHK010000003.1"/>
</dbReference>
<dbReference type="PANTHER" id="PTHR23077:SF27">
    <property type="entry name" value="ATPASE FAMILY GENE 2 PROTEIN HOMOLOG A"/>
    <property type="match status" value="1"/>
</dbReference>
<keyword evidence="5" id="KW-1185">Reference proteome</keyword>
<evidence type="ECO:0000259" key="3">
    <source>
        <dbReference type="SMART" id="SM00382"/>
    </source>
</evidence>
<dbReference type="Pfam" id="PF00004">
    <property type="entry name" value="AAA"/>
    <property type="match status" value="1"/>
</dbReference>
<organism evidence="4 5">
    <name type="scientific">Geomonas propionica</name>
    <dbReference type="NCBI Taxonomy" id="2798582"/>
    <lineage>
        <taxon>Bacteria</taxon>
        <taxon>Pseudomonadati</taxon>
        <taxon>Thermodesulfobacteriota</taxon>
        <taxon>Desulfuromonadia</taxon>
        <taxon>Geobacterales</taxon>
        <taxon>Geobacteraceae</taxon>
        <taxon>Geomonas</taxon>
    </lineage>
</organism>
<feature type="domain" description="AAA+ ATPase" evidence="3">
    <location>
        <begin position="389"/>
        <end position="527"/>
    </location>
</feature>
<evidence type="ECO:0000313" key="5">
    <source>
        <dbReference type="Proteomes" id="UP000641025"/>
    </source>
</evidence>
<sequence length="618" mass="68927">MELGNYLMCVATRHQQAKEEHDDEQREIRARARSGRGRRALVLTYDDETALLKGVIGSLRGRPACLKRASYPAIGALAYLFKAKVAKDPYVEGYEIVDRLVYDPELTVVYLKALEELQELGWVRLRNTGGSFTDSPPFCWLQANVDFGDTFHREMGNAETTVAGFSSNDAYLDAIFSYLKGFDGGNSEHLVINDPDVNLETYQPVGWYRRCVQRVEVSSCQLPAAKAGPKLRLSPLQHLTLMGLLGQREGDLSYDFNDTYQVARLFARGRVCRQRVRKHLFGEKSPLLTQRLVESTQGTFGETVQLTQAGATALLGRHTGKKNLQNLRRRVKQGTFFDLEEPKIRQEALYLPGPVLEALQSVVFGESPKGLEVRKAWQASLPTAWGAPTGSTLLLYGPPGTGKTLTAQYLASRLERPLLKVDASRVLSCWVGESEQQVRRIFDDYAMLQREFGSAPVLLFNEADQLLGGRGAGTSAVDRMNNNMQNLFLEGLERFTGILVATTNRRDLLDEAFSRRFTYKLELPAPDRSLRMALWKEHLPLDRLAHDVDLDQLADLGLTGGEIRLVVERAVRLLAYRGDASIDVGTLTLLAREELAARMKRAGTAGRIGFAAQRGLST</sequence>
<accession>A0ABS0YP26</accession>
<dbReference type="InterPro" id="IPR003959">
    <property type="entry name" value="ATPase_AAA_core"/>
</dbReference>
<comment type="caution">
    <text evidence="4">The sequence shown here is derived from an EMBL/GenBank/DDBJ whole genome shotgun (WGS) entry which is preliminary data.</text>
</comment>
<dbReference type="CDD" id="cd19481">
    <property type="entry name" value="RecA-like_protease"/>
    <property type="match status" value="1"/>
</dbReference>
<proteinExistence type="predicted"/>
<dbReference type="Proteomes" id="UP000641025">
    <property type="component" value="Unassembled WGS sequence"/>
</dbReference>
<dbReference type="EMBL" id="JAEMHK010000003">
    <property type="protein sequence ID" value="MBJ6799722.1"/>
    <property type="molecule type" value="Genomic_DNA"/>
</dbReference>
<dbReference type="InterPro" id="IPR050168">
    <property type="entry name" value="AAA_ATPase_domain"/>
</dbReference>
<dbReference type="Gene3D" id="3.40.50.300">
    <property type="entry name" value="P-loop containing nucleotide triphosphate hydrolases"/>
    <property type="match status" value="1"/>
</dbReference>
<protein>
    <submittedName>
        <fullName evidence="4">AAA family ATPase</fullName>
    </submittedName>
</protein>